<dbReference type="PANTHER" id="PTHR23272:SF175">
    <property type="entry name" value="ZINC FINGER BED DOMAIN-CONTAINING PROTEIN RICESLEEPER 2-LIKE"/>
    <property type="match status" value="1"/>
</dbReference>
<dbReference type="PANTHER" id="PTHR23272">
    <property type="entry name" value="BED FINGER-RELATED"/>
    <property type="match status" value="1"/>
</dbReference>
<gene>
    <name evidence="4" type="primary">LOC110785168</name>
</gene>
<dbReference type="InterPro" id="IPR025525">
    <property type="entry name" value="hAT-like_transposase_RNase-H"/>
</dbReference>
<feature type="domain" description="HAT C-terminal dimerisation" evidence="1">
    <location>
        <begin position="127"/>
        <end position="208"/>
    </location>
</feature>
<accession>A0A9R0JSU0</accession>
<name>A0A9R0JSU0_SPIOL</name>
<dbReference type="Proteomes" id="UP000813463">
    <property type="component" value="Chromosome 4"/>
</dbReference>
<keyword evidence="3" id="KW-1185">Reference proteome</keyword>
<dbReference type="InterPro" id="IPR012337">
    <property type="entry name" value="RNaseH-like_sf"/>
</dbReference>
<reference evidence="4" key="2">
    <citation type="submission" date="2025-08" db="UniProtKB">
        <authorList>
            <consortium name="RefSeq"/>
        </authorList>
    </citation>
    <scope>IDENTIFICATION</scope>
    <source>
        <tissue evidence="4">Leaf</tissue>
    </source>
</reference>
<reference evidence="3" key="1">
    <citation type="journal article" date="2021" name="Nat. Commun.">
        <title>Genomic analyses provide insights into spinach domestication and the genetic basis of agronomic traits.</title>
        <authorList>
            <person name="Cai X."/>
            <person name="Sun X."/>
            <person name="Xu C."/>
            <person name="Sun H."/>
            <person name="Wang X."/>
            <person name="Ge C."/>
            <person name="Zhang Z."/>
            <person name="Wang Q."/>
            <person name="Fei Z."/>
            <person name="Jiao C."/>
            <person name="Wang Q."/>
        </authorList>
    </citation>
    <scope>NUCLEOTIDE SEQUENCE [LARGE SCALE GENOMIC DNA]</scope>
    <source>
        <strain evidence="3">cv. Varoflay</strain>
    </source>
</reference>
<organism evidence="3 4">
    <name type="scientific">Spinacia oleracea</name>
    <name type="common">Spinach</name>
    <dbReference type="NCBI Taxonomy" id="3562"/>
    <lineage>
        <taxon>Eukaryota</taxon>
        <taxon>Viridiplantae</taxon>
        <taxon>Streptophyta</taxon>
        <taxon>Embryophyta</taxon>
        <taxon>Tracheophyta</taxon>
        <taxon>Spermatophyta</taxon>
        <taxon>Magnoliopsida</taxon>
        <taxon>eudicotyledons</taxon>
        <taxon>Gunneridae</taxon>
        <taxon>Pentapetalae</taxon>
        <taxon>Caryophyllales</taxon>
        <taxon>Chenopodiaceae</taxon>
        <taxon>Chenopodioideae</taxon>
        <taxon>Anserineae</taxon>
        <taxon>Spinacia</taxon>
    </lineage>
</organism>
<sequence>MRSSDLFMQRMATKMNEKFGKYWSQFSTFMAVAVVLDPRFKIQFVEWSFKKVYGEGLEFEIEFSKVKDAIKTLYEAYVASYSSSHNSGSAVQGEGGRAVDASSGNWDELMDFDSFTNEQSNVAVKSEIQMYYEEPLIPRANKLDILNHWRACAVRYPILSTLAKDVLAVPVSTVALESIFSTGSRVLDCIRSSLSTTTLESIICLKDWTFGVVTLEPQIEALCGSVTNLRVNVEGDESPLPMSPAIEAHRPSSSNNI</sequence>
<dbReference type="Pfam" id="PF14372">
    <property type="entry name" value="hAT-like_RNase-H"/>
    <property type="match status" value="1"/>
</dbReference>
<proteinExistence type="predicted"/>
<evidence type="ECO:0000313" key="3">
    <source>
        <dbReference type="Proteomes" id="UP000813463"/>
    </source>
</evidence>
<dbReference type="SUPFAM" id="SSF53098">
    <property type="entry name" value="Ribonuclease H-like"/>
    <property type="match status" value="1"/>
</dbReference>
<evidence type="ECO:0000313" key="4">
    <source>
        <dbReference type="RefSeq" id="XP_021845303.2"/>
    </source>
</evidence>
<dbReference type="GeneID" id="110785168"/>
<feature type="domain" description="hAT-like transposase RNase-H fold" evidence="2">
    <location>
        <begin position="2"/>
        <end position="77"/>
    </location>
</feature>
<dbReference type="RefSeq" id="XP_021845303.2">
    <property type="nucleotide sequence ID" value="XM_021989611.2"/>
</dbReference>
<protein>
    <submittedName>
        <fullName evidence="4">Zinc finger BED domain-containing protein RICESLEEPER 2-like</fullName>
    </submittedName>
</protein>
<evidence type="ECO:0000259" key="1">
    <source>
        <dbReference type="Pfam" id="PF05699"/>
    </source>
</evidence>
<dbReference type="Pfam" id="PF05699">
    <property type="entry name" value="Dimer_Tnp_hAT"/>
    <property type="match status" value="1"/>
</dbReference>
<dbReference type="GO" id="GO:0003677">
    <property type="term" value="F:DNA binding"/>
    <property type="evidence" value="ECO:0007669"/>
    <property type="project" value="InterPro"/>
</dbReference>
<dbReference type="InterPro" id="IPR008906">
    <property type="entry name" value="HATC_C_dom"/>
</dbReference>
<evidence type="ECO:0000259" key="2">
    <source>
        <dbReference type="Pfam" id="PF14372"/>
    </source>
</evidence>
<dbReference type="KEGG" id="soe:110785168"/>